<dbReference type="Pfam" id="PF25099">
    <property type="entry name" value="GOLD_PATL1_C"/>
    <property type="match status" value="1"/>
</dbReference>
<keyword evidence="3" id="KW-0446">Lipid-binding</keyword>
<evidence type="ECO:0000256" key="2">
    <source>
        <dbReference type="ARBA" id="ARBA00022618"/>
    </source>
</evidence>
<dbReference type="Proteomes" id="UP000243459">
    <property type="component" value="Chromosome 2"/>
</dbReference>
<gene>
    <name evidence="8" type="ORF">A4U43_C02F6700</name>
</gene>
<dbReference type="AlphaFoldDB" id="A0A5P1FGF3"/>
<dbReference type="InterPro" id="IPR009038">
    <property type="entry name" value="GOLD_dom"/>
</dbReference>
<proteinExistence type="inferred from homology"/>
<dbReference type="Gene3D" id="3.40.525.10">
    <property type="entry name" value="CRAL-TRIO lipid binding domain"/>
    <property type="match status" value="1"/>
</dbReference>
<feature type="domain" description="CRAL-TRIO" evidence="6">
    <location>
        <begin position="307"/>
        <end position="375"/>
    </location>
</feature>
<reference evidence="9" key="1">
    <citation type="journal article" date="2017" name="Nat. Commun.">
        <title>The asparagus genome sheds light on the origin and evolution of a young Y chromosome.</title>
        <authorList>
            <person name="Harkess A."/>
            <person name="Zhou J."/>
            <person name="Xu C."/>
            <person name="Bowers J.E."/>
            <person name="Van der Hulst R."/>
            <person name="Ayyampalayam S."/>
            <person name="Mercati F."/>
            <person name="Riccardi P."/>
            <person name="McKain M.R."/>
            <person name="Kakrana A."/>
            <person name="Tang H."/>
            <person name="Ray J."/>
            <person name="Groenendijk J."/>
            <person name="Arikit S."/>
            <person name="Mathioni S.M."/>
            <person name="Nakano M."/>
            <person name="Shan H."/>
            <person name="Telgmann-Rauber A."/>
            <person name="Kanno A."/>
            <person name="Yue Z."/>
            <person name="Chen H."/>
            <person name="Li W."/>
            <person name="Chen Y."/>
            <person name="Xu X."/>
            <person name="Zhang Y."/>
            <person name="Luo S."/>
            <person name="Chen H."/>
            <person name="Gao J."/>
            <person name="Mao Z."/>
            <person name="Pires J.C."/>
            <person name="Luo M."/>
            <person name="Kudrna D."/>
            <person name="Wing R.A."/>
            <person name="Meyers B.C."/>
            <person name="Yi K."/>
            <person name="Kong H."/>
            <person name="Lavrijsen P."/>
            <person name="Sunseri F."/>
            <person name="Falavigna A."/>
            <person name="Ye Y."/>
            <person name="Leebens-Mack J.H."/>
            <person name="Chen G."/>
        </authorList>
    </citation>
    <scope>NUCLEOTIDE SEQUENCE [LARGE SCALE GENOMIC DNA]</scope>
    <source>
        <strain evidence="9">cv. DH0086</strain>
    </source>
</reference>
<keyword evidence="9" id="KW-1185">Reference proteome</keyword>
<evidence type="ECO:0000259" key="6">
    <source>
        <dbReference type="PROSITE" id="PS50191"/>
    </source>
</evidence>
<evidence type="ECO:0000259" key="7">
    <source>
        <dbReference type="PROSITE" id="PS50866"/>
    </source>
</evidence>
<feature type="compositionally biased region" description="Pro residues" evidence="5">
    <location>
        <begin position="82"/>
        <end position="93"/>
    </location>
</feature>
<dbReference type="GO" id="GO:0008289">
    <property type="term" value="F:lipid binding"/>
    <property type="evidence" value="ECO:0007669"/>
    <property type="project" value="UniProtKB-KW"/>
</dbReference>
<dbReference type="EMBL" id="CM007382">
    <property type="protein sequence ID" value="ONK77455.1"/>
    <property type="molecule type" value="Genomic_DNA"/>
</dbReference>
<dbReference type="CDD" id="cd00170">
    <property type="entry name" value="SEC14"/>
    <property type="match status" value="1"/>
</dbReference>
<protein>
    <recommendedName>
        <fullName evidence="10">CRAL-TRIO domain-containing protein</fullName>
    </recommendedName>
</protein>
<accession>A0A5P1FGF3</accession>
<organism evidence="8 9">
    <name type="scientific">Asparagus officinalis</name>
    <name type="common">Garden asparagus</name>
    <dbReference type="NCBI Taxonomy" id="4686"/>
    <lineage>
        <taxon>Eukaryota</taxon>
        <taxon>Viridiplantae</taxon>
        <taxon>Streptophyta</taxon>
        <taxon>Embryophyta</taxon>
        <taxon>Tracheophyta</taxon>
        <taxon>Spermatophyta</taxon>
        <taxon>Magnoliopsida</taxon>
        <taxon>Liliopsida</taxon>
        <taxon>Asparagales</taxon>
        <taxon>Asparagaceae</taxon>
        <taxon>Asparagoideae</taxon>
        <taxon>Asparagus</taxon>
    </lineage>
</organism>
<dbReference type="InterPro" id="IPR036865">
    <property type="entry name" value="CRAL-TRIO_dom_sf"/>
</dbReference>
<dbReference type="PROSITE" id="PS50866">
    <property type="entry name" value="GOLD"/>
    <property type="match status" value="1"/>
</dbReference>
<dbReference type="InterPro" id="IPR001251">
    <property type="entry name" value="CRAL-TRIO_dom"/>
</dbReference>
<dbReference type="Gramene" id="ONK77455">
    <property type="protein sequence ID" value="ONK77455"/>
    <property type="gene ID" value="A4U43_C02F6700"/>
</dbReference>
<comment type="similarity">
    <text evidence="1">Belongs to the patellin family.</text>
</comment>
<evidence type="ECO:0000313" key="9">
    <source>
        <dbReference type="Proteomes" id="UP000243459"/>
    </source>
</evidence>
<dbReference type="PANTHER" id="PTHR45932:SF17">
    <property type="entry name" value="CELLULAR RETINALDEHYDE-BINDING_TRIPLE FUNCTION DOMAIN-CONTAINING PROTEIN"/>
    <property type="match status" value="1"/>
</dbReference>
<keyword evidence="2" id="KW-0132">Cell division</keyword>
<sequence length="490" mass="53128">MAVSSSNPWARSLAPGPHDTDRSQLRPTAQQSVSLSYKYAPTLSLPLSSSPLAKFSNPPASLPFSKFPMAQEDVIATEPSPVQQPSPKKPSSPPAVVKSGSFREESNSYSDSKSTRKRPSTSSDPSPIRARRPAASSGGGSAVRRRGKAENADDGRQDGGGHRSTSFPAAPRGAAESPRVLWGVPLLEREPTPVLLKFLRGRDFRMRRVDGDDKAQTKIGGRSSGSRRLAGGGPRCVYIVAGWAGRVHGGGVDREGPPVCITCTGSSRTGIYEKALSAATAERRAARFLRWRISTCEKGDQGVCPTFKPAGSRRIFINVPWWYLAFNKMISPFLTQRTKSKFVFAGPSRSAETLFNYISPEQVPVRFGGLLTQENDPDFAPADVVTEVTVKPGSKQIIEMPAAEKCLLVWELRVLGWDVSIGAEFVPSSEDGYTVIIDKLKKLGAKDEAVAKNSFKIAEPGKVVITVDNATSKKKKLLYRYKSKECTESV</sequence>
<dbReference type="Gene3D" id="2.60.120.680">
    <property type="entry name" value="GOLD domain"/>
    <property type="match status" value="1"/>
</dbReference>
<dbReference type="InterPro" id="IPR044834">
    <property type="entry name" value="PATL"/>
</dbReference>
<dbReference type="PROSITE" id="PS50191">
    <property type="entry name" value="CRAL_TRIO"/>
    <property type="match status" value="1"/>
</dbReference>
<dbReference type="SUPFAM" id="SSF52087">
    <property type="entry name" value="CRAL/TRIO domain"/>
    <property type="match status" value="1"/>
</dbReference>
<evidence type="ECO:0000256" key="4">
    <source>
        <dbReference type="ARBA" id="ARBA00023306"/>
    </source>
</evidence>
<feature type="compositionally biased region" description="Basic and acidic residues" evidence="5">
    <location>
        <begin position="148"/>
        <end position="161"/>
    </location>
</feature>
<evidence type="ECO:0008006" key="10">
    <source>
        <dbReference type="Google" id="ProtNLM"/>
    </source>
</evidence>
<dbReference type="GO" id="GO:0051301">
    <property type="term" value="P:cell division"/>
    <property type="evidence" value="ECO:0007669"/>
    <property type="project" value="UniProtKB-KW"/>
</dbReference>
<dbReference type="InterPro" id="IPR056794">
    <property type="entry name" value="PATL1-6_C_GOLD"/>
</dbReference>
<feature type="domain" description="GOLD" evidence="7">
    <location>
        <begin position="381"/>
        <end position="483"/>
    </location>
</feature>
<evidence type="ECO:0000256" key="5">
    <source>
        <dbReference type="SAM" id="MobiDB-lite"/>
    </source>
</evidence>
<keyword evidence="4" id="KW-0131">Cell cycle</keyword>
<evidence type="ECO:0000313" key="8">
    <source>
        <dbReference type="EMBL" id="ONK77455.1"/>
    </source>
</evidence>
<feature type="region of interest" description="Disordered" evidence="5">
    <location>
        <begin position="71"/>
        <end position="175"/>
    </location>
</feature>
<dbReference type="PANTHER" id="PTHR45932">
    <property type="entry name" value="PATELLIN-1"/>
    <property type="match status" value="1"/>
</dbReference>
<feature type="region of interest" description="Disordered" evidence="5">
    <location>
        <begin position="1"/>
        <end position="33"/>
    </location>
</feature>
<name>A0A5P1FGF3_ASPOF</name>
<evidence type="ECO:0000256" key="1">
    <source>
        <dbReference type="ARBA" id="ARBA00007155"/>
    </source>
</evidence>
<dbReference type="Pfam" id="PF00650">
    <property type="entry name" value="CRAL_TRIO"/>
    <property type="match status" value="1"/>
</dbReference>
<evidence type="ECO:0000256" key="3">
    <source>
        <dbReference type="ARBA" id="ARBA00023121"/>
    </source>
</evidence>
<feature type="compositionally biased region" description="Low complexity" evidence="5">
    <location>
        <begin position="120"/>
        <end position="136"/>
    </location>
</feature>